<dbReference type="RefSeq" id="WP_274264771.1">
    <property type="nucleotide sequence ID" value="NZ_JAQZCI010000003.1"/>
</dbReference>
<reference evidence="1 2" key="1">
    <citation type="submission" date="2023-02" db="EMBL/GenBank/DDBJ databases">
        <title>Study of novel species of the Microbacterium genus.</title>
        <authorList>
            <person name="Arroyo-Herrera I."/>
            <person name="Roman-Ponce B."/>
            <person name="Vasquez-Murrieta M.S."/>
        </authorList>
    </citation>
    <scope>NUCLEOTIDE SEQUENCE [LARGE SCALE GENOMIC DNA]</scope>
    <source>
        <strain evidence="1 2">NE1TT3</strain>
    </source>
</reference>
<evidence type="ECO:0000313" key="2">
    <source>
        <dbReference type="Proteomes" id="UP001218170"/>
    </source>
</evidence>
<organism evidence="1 2">
    <name type="scientific">Microbacterium thalli</name>
    <dbReference type="NCBI Taxonomy" id="3027921"/>
    <lineage>
        <taxon>Bacteria</taxon>
        <taxon>Bacillati</taxon>
        <taxon>Actinomycetota</taxon>
        <taxon>Actinomycetes</taxon>
        <taxon>Micrococcales</taxon>
        <taxon>Microbacteriaceae</taxon>
        <taxon>Microbacterium</taxon>
    </lineage>
</organism>
<sequence>MSLRVEDEWQGWDGETIVHLSDGSYWQQAEYLYEYRYAYRPAVEVANGLMSVEGMTRAVRVKRISVVESTIDGDWRGWDGKTELQLTNGSKWRQAEYHYEYHYAYRPSVIMFDGKMLVQGTSKPIRVSRISR</sequence>
<dbReference type="Proteomes" id="UP001218170">
    <property type="component" value="Unassembled WGS sequence"/>
</dbReference>
<proteinExistence type="predicted"/>
<gene>
    <name evidence="1" type="ORF">PUW80_12095</name>
</gene>
<evidence type="ECO:0000313" key="1">
    <source>
        <dbReference type="EMBL" id="MDD7963087.1"/>
    </source>
</evidence>
<name>A0ABT5SJX5_9MICO</name>
<keyword evidence="2" id="KW-1185">Reference proteome</keyword>
<dbReference type="EMBL" id="JAQZCI010000003">
    <property type="protein sequence ID" value="MDD7963087.1"/>
    <property type="molecule type" value="Genomic_DNA"/>
</dbReference>
<protein>
    <submittedName>
        <fullName evidence="1">Uncharacterized protein</fullName>
    </submittedName>
</protein>
<comment type="caution">
    <text evidence="1">The sequence shown here is derived from an EMBL/GenBank/DDBJ whole genome shotgun (WGS) entry which is preliminary data.</text>
</comment>
<accession>A0ABT5SJX5</accession>